<evidence type="ECO:0000313" key="3">
    <source>
        <dbReference type="EMBL" id="PIC44688.1"/>
    </source>
</evidence>
<dbReference type="SUPFAM" id="SSF54695">
    <property type="entry name" value="POZ domain"/>
    <property type="match status" value="1"/>
</dbReference>
<evidence type="ECO:0000256" key="1">
    <source>
        <dbReference type="SAM" id="MobiDB-lite"/>
    </source>
</evidence>
<dbReference type="PANTHER" id="PTHR22743">
    <property type="entry name" value="MEPRIN/TRAF-LIKE MATH FAMILY-C.ELEGANS"/>
    <property type="match status" value="1"/>
</dbReference>
<dbReference type="InterPro" id="IPR052664">
    <property type="entry name" value="BTB-MATH_domain_protein"/>
</dbReference>
<comment type="caution">
    <text evidence="3">The sequence shown here is derived from an EMBL/GenBank/DDBJ whole genome shotgun (WGS) entry which is preliminary data.</text>
</comment>
<feature type="compositionally biased region" description="Basic and acidic residues" evidence="1">
    <location>
        <begin position="58"/>
        <end position="73"/>
    </location>
</feature>
<dbReference type="EMBL" id="PDUG01000002">
    <property type="protein sequence ID" value="PIC44688.1"/>
    <property type="molecule type" value="Genomic_DNA"/>
</dbReference>
<name>A0A2G5UYU7_9PELO</name>
<proteinExistence type="predicted"/>
<dbReference type="SMART" id="SM00225">
    <property type="entry name" value="BTB"/>
    <property type="match status" value="1"/>
</dbReference>
<evidence type="ECO:0000259" key="2">
    <source>
        <dbReference type="PROSITE" id="PS50097"/>
    </source>
</evidence>
<dbReference type="PANTHER" id="PTHR22743:SF165">
    <property type="entry name" value="BTB AND MATH DOMAIN CONTAINING-RELATED"/>
    <property type="match status" value="1"/>
</dbReference>
<dbReference type="InterPro" id="IPR000210">
    <property type="entry name" value="BTB/POZ_dom"/>
</dbReference>
<feature type="domain" description="BTB" evidence="2">
    <location>
        <begin position="242"/>
        <end position="308"/>
    </location>
</feature>
<dbReference type="CDD" id="cd00121">
    <property type="entry name" value="MATH"/>
    <property type="match status" value="1"/>
</dbReference>
<dbReference type="AlphaFoldDB" id="A0A2G5UYU7"/>
<protein>
    <recommendedName>
        <fullName evidence="2">BTB domain-containing protein</fullName>
    </recommendedName>
</protein>
<organism evidence="3 4">
    <name type="scientific">Caenorhabditis nigoni</name>
    <dbReference type="NCBI Taxonomy" id="1611254"/>
    <lineage>
        <taxon>Eukaryota</taxon>
        <taxon>Metazoa</taxon>
        <taxon>Ecdysozoa</taxon>
        <taxon>Nematoda</taxon>
        <taxon>Chromadorea</taxon>
        <taxon>Rhabditida</taxon>
        <taxon>Rhabditina</taxon>
        <taxon>Rhabditomorpha</taxon>
        <taxon>Rhabditoidea</taxon>
        <taxon>Rhabditidae</taxon>
        <taxon>Peloderinae</taxon>
        <taxon>Caenorhabditis</taxon>
    </lineage>
</organism>
<dbReference type="Gene3D" id="3.30.710.10">
    <property type="entry name" value="Potassium Channel Kv1.1, Chain A"/>
    <property type="match status" value="1"/>
</dbReference>
<dbReference type="CDD" id="cd18186">
    <property type="entry name" value="BTB_POZ_ZBTB_KLHL-like"/>
    <property type="match status" value="1"/>
</dbReference>
<evidence type="ECO:0000313" key="4">
    <source>
        <dbReference type="Proteomes" id="UP000230233"/>
    </source>
</evidence>
<keyword evidence="4" id="KW-1185">Reference proteome</keyword>
<dbReference type="PROSITE" id="PS50097">
    <property type="entry name" value="BTB"/>
    <property type="match status" value="1"/>
</dbReference>
<reference evidence="4" key="1">
    <citation type="submission" date="2017-10" db="EMBL/GenBank/DDBJ databases">
        <title>Rapid genome shrinkage in a self-fertile nematode reveals novel sperm competition proteins.</title>
        <authorList>
            <person name="Yin D."/>
            <person name="Schwarz E.M."/>
            <person name="Thomas C.G."/>
            <person name="Felde R.L."/>
            <person name="Korf I.F."/>
            <person name="Cutter A.D."/>
            <person name="Schartner C.M."/>
            <person name="Ralston E.J."/>
            <person name="Meyer B.J."/>
            <person name="Haag E.S."/>
        </authorList>
    </citation>
    <scope>NUCLEOTIDE SEQUENCE [LARGE SCALE GENOMIC DNA]</scope>
    <source>
        <strain evidence="4">JU1422</strain>
    </source>
</reference>
<accession>A0A2G5UYU7</accession>
<dbReference type="InterPro" id="IPR002083">
    <property type="entry name" value="MATH/TRAF_dom"/>
</dbReference>
<dbReference type="SMART" id="SM00061">
    <property type="entry name" value="MATH"/>
    <property type="match status" value="1"/>
</dbReference>
<feature type="region of interest" description="Disordered" evidence="1">
    <location>
        <begin position="37"/>
        <end position="73"/>
    </location>
</feature>
<sequence length="404" mass="46356">MFLDSLILRAVWHRNFESMIFTINSIPSSVACSQESAKNRKKAKESSSKMVNTRKSQKTPENDPKSDAPSEKNEMLEQLKLVVSAETEKMENSNKRKFDAITEKLQSMEESIAKIPKFDDNRCNEKLVSGKSFVLKSVFKDVASFQDGGRLRSETEEHFNVKWYIKIVRKKRHLRVFVHCNPIAHVGDGFSIETKSEIKLIGRNNRVVSKTLEGCLRVEILKTTGLEREKLRLFDESQKEVSDIILVVKDVKFYVSKMVRFFFHEYLAAQSSFFKTLFFGNFSESNKSEIALSEIDPNDFQCFLEALYGESAIDDSTVEAILHVADMYNTSTVIRKCEEFLLEKSEKDLKKKLKFSTQYRLEKLKDQCLSKISTIDDVKKLLPGDLSDLDSSVAHRILQKCASS</sequence>
<dbReference type="Proteomes" id="UP000230233">
    <property type="component" value="Chromosome II"/>
</dbReference>
<gene>
    <name evidence="3" type="primary">Cnig_chr_II.g4970</name>
    <name evidence="3" type="ORF">B9Z55_004970</name>
</gene>
<dbReference type="Pfam" id="PF00651">
    <property type="entry name" value="BTB"/>
    <property type="match status" value="1"/>
</dbReference>
<dbReference type="InterPro" id="IPR011333">
    <property type="entry name" value="SKP1/BTB/POZ_sf"/>
</dbReference>